<name>A0A6J5ZU11_9ZZZZ</name>
<dbReference type="Gene3D" id="2.60.40.10">
    <property type="entry name" value="Immunoglobulins"/>
    <property type="match status" value="1"/>
</dbReference>
<feature type="domain" description="CARDB" evidence="1">
    <location>
        <begin position="180"/>
        <end position="264"/>
    </location>
</feature>
<dbReference type="InterPro" id="IPR011635">
    <property type="entry name" value="CARDB"/>
</dbReference>
<sequence>MPSLRATIFATAAVAFSLVAPLSAFADGGTSLTPAAAAGPADAGIASKGTANVTLGSCTTGGSAGRSALFAAEMKAASNSAAMEIRFDLFTRPLAGGSWVSVKGLEGSGIGTWDRSKATIFSGSKNVHGLAVGQSYRVVVSHRWLSKTGRVIRRVVLVSRSCNQPDMRPDLALSFLGARKLSGGNMLYTVVLRNTGFGAAGGFSVGMRVNDVELPTLRVRSIGSRKSIVMTFTAAGCAPGSMLRLETDFSNEIAELNEANNVVETACPIAGG</sequence>
<reference evidence="2" key="1">
    <citation type="submission" date="2020-05" db="EMBL/GenBank/DDBJ databases">
        <authorList>
            <person name="Chiriac C."/>
            <person name="Salcher M."/>
            <person name="Ghai R."/>
            <person name="Kavagutti S V."/>
        </authorList>
    </citation>
    <scope>NUCLEOTIDE SEQUENCE</scope>
</reference>
<evidence type="ECO:0000313" key="2">
    <source>
        <dbReference type="EMBL" id="CAB4344802.1"/>
    </source>
</evidence>
<organism evidence="2">
    <name type="scientific">freshwater metagenome</name>
    <dbReference type="NCBI Taxonomy" id="449393"/>
    <lineage>
        <taxon>unclassified sequences</taxon>
        <taxon>metagenomes</taxon>
        <taxon>ecological metagenomes</taxon>
    </lineage>
</organism>
<dbReference type="EMBL" id="CAESAO010000084">
    <property type="protein sequence ID" value="CAB4344802.1"/>
    <property type="molecule type" value="Genomic_DNA"/>
</dbReference>
<dbReference type="InterPro" id="IPR013783">
    <property type="entry name" value="Ig-like_fold"/>
</dbReference>
<proteinExistence type="predicted"/>
<dbReference type="AlphaFoldDB" id="A0A6J5ZU11"/>
<evidence type="ECO:0000259" key="1">
    <source>
        <dbReference type="Pfam" id="PF07705"/>
    </source>
</evidence>
<gene>
    <name evidence="2" type="ORF">UFOPK3522_01001</name>
</gene>
<dbReference type="Pfam" id="PF07705">
    <property type="entry name" value="CARDB"/>
    <property type="match status" value="1"/>
</dbReference>
<protein>
    <submittedName>
        <fullName evidence="2">Unannotated protein</fullName>
    </submittedName>
</protein>
<accession>A0A6J5ZU11</accession>